<protein>
    <recommendedName>
        <fullName evidence="4">Myb-like domain-containing protein</fullName>
    </recommendedName>
</protein>
<reference evidence="2 3" key="1">
    <citation type="journal article" date="2024" name="Nat. Commun.">
        <title>Phylogenomics reveals the evolutionary origins of lichenization in chlorophyte algae.</title>
        <authorList>
            <person name="Puginier C."/>
            <person name="Libourel C."/>
            <person name="Otte J."/>
            <person name="Skaloud P."/>
            <person name="Haon M."/>
            <person name="Grisel S."/>
            <person name="Petersen M."/>
            <person name="Berrin J.G."/>
            <person name="Delaux P.M."/>
            <person name="Dal Grande F."/>
            <person name="Keller J."/>
        </authorList>
    </citation>
    <scope>NUCLEOTIDE SEQUENCE [LARGE SCALE GENOMIC DNA]</scope>
    <source>
        <strain evidence="2 3">SAG 2523</strain>
    </source>
</reference>
<proteinExistence type="predicted"/>
<evidence type="ECO:0000256" key="1">
    <source>
        <dbReference type="SAM" id="MobiDB-lite"/>
    </source>
</evidence>
<name>A0AAW1TE23_9CHLO</name>
<organism evidence="2 3">
    <name type="scientific">Apatococcus fuscideae</name>
    <dbReference type="NCBI Taxonomy" id="2026836"/>
    <lineage>
        <taxon>Eukaryota</taxon>
        <taxon>Viridiplantae</taxon>
        <taxon>Chlorophyta</taxon>
        <taxon>core chlorophytes</taxon>
        <taxon>Trebouxiophyceae</taxon>
        <taxon>Chlorellales</taxon>
        <taxon>Chlorellaceae</taxon>
        <taxon>Apatococcus</taxon>
    </lineage>
</organism>
<feature type="region of interest" description="Disordered" evidence="1">
    <location>
        <begin position="590"/>
        <end position="615"/>
    </location>
</feature>
<dbReference type="EMBL" id="JALJOV010000149">
    <property type="protein sequence ID" value="KAK9866594.1"/>
    <property type="molecule type" value="Genomic_DNA"/>
</dbReference>
<dbReference type="AlphaFoldDB" id="A0AAW1TE23"/>
<feature type="region of interest" description="Disordered" evidence="1">
    <location>
        <begin position="1116"/>
        <end position="1223"/>
    </location>
</feature>
<feature type="region of interest" description="Disordered" evidence="1">
    <location>
        <begin position="729"/>
        <end position="776"/>
    </location>
</feature>
<feature type="compositionally biased region" description="Low complexity" evidence="1">
    <location>
        <begin position="962"/>
        <end position="983"/>
    </location>
</feature>
<gene>
    <name evidence="2" type="ORF">WJX84_008020</name>
</gene>
<feature type="region of interest" description="Disordered" evidence="1">
    <location>
        <begin position="1"/>
        <end position="80"/>
    </location>
</feature>
<feature type="compositionally biased region" description="Low complexity" evidence="1">
    <location>
        <begin position="1014"/>
        <end position="1023"/>
    </location>
</feature>
<accession>A0AAW1TE23</accession>
<comment type="caution">
    <text evidence="2">The sequence shown here is derived from an EMBL/GenBank/DDBJ whole genome shotgun (WGS) entry which is preliminary data.</text>
</comment>
<feature type="compositionally biased region" description="Basic and acidic residues" evidence="1">
    <location>
        <begin position="874"/>
        <end position="887"/>
    </location>
</feature>
<feature type="compositionally biased region" description="Low complexity" evidence="1">
    <location>
        <begin position="56"/>
        <end position="69"/>
    </location>
</feature>
<feature type="compositionally biased region" description="Pro residues" evidence="1">
    <location>
        <begin position="1024"/>
        <end position="1034"/>
    </location>
</feature>
<feature type="compositionally biased region" description="Pro residues" evidence="1">
    <location>
        <begin position="932"/>
        <end position="941"/>
    </location>
</feature>
<feature type="compositionally biased region" description="Acidic residues" evidence="1">
    <location>
        <begin position="8"/>
        <end position="31"/>
    </location>
</feature>
<feature type="compositionally biased region" description="Polar residues" evidence="1">
    <location>
        <begin position="991"/>
        <end position="1007"/>
    </location>
</feature>
<feature type="compositionally biased region" description="Low complexity" evidence="1">
    <location>
        <begin position="1117"/>
        <end position="1128"/>
    </location>
</feature>
<sequence>MQQPLSDEALDELDAFDFDLSDENSELDWVPEDSPSPGEEHSGGAGAVPFNPQQNTGTASQAQATKTQAPSGGHNGFQEQDPFDQLLHQLSSNVADGQMESENEQGPPLEEDYEYEAFLKVLRGEADMDLPEDDLEDEDFTIDLEELLQLSEAPSAGDLGAPMERRLTRASWRPAALPPARRKHGPPKVARIRAKPKARPLGATIVQQARQGKLASQRQSYAVPPLTMPLLPNHPPPPLEVTGSQVAQLYQQVAQHMQLLVQASMLLTQSPHKQALRGYLSSLLSQLQGFVSRQVHARQASQLEPLSPIALGLCSGPEWLKAHAVVVAPAATDGGEGAEREPAYFLRPVWSHADVPPVSLLPQLLAAFGCLMAAPAQPAQSPEAASLQMAYTGMLPFFDPDLLPCQGPDTRPGAWMPAEDDLLVLGVRRFGHEYEQIRRALVPVHPVYDIIGRWRLNNSSETRSRCTLQAEDLVILGIKRYGADYGRIRSELLPTRAEKDISAEHRRLFRLYGSRVFEEASLTETAGLNASEVGTIASALQQYGPDPRRWELIAQELPERKPHTLARLWARYTSGATPSIRKQLNNYGTKTLQQPPQQATDTAPSAGSIPLPPTSTSGIADLHSNMGWAQNAEGPLSRHPENATAASEQLLPIQALDLSAAPHLQHAFEAGSMPSWDGDFDAGYMPEPADEPATGADPLQPVPVACEPPRTPKEAPPADLRLRACLKGNGQASASHHAKLAPSQAGGPPHQSGDTPAAAADNLGAMGSHPPVAAADAAGRDLPASNSLIVNSSNALGPAASAVAAPAAVPAAGSDGTAHMVNVLQQFLSAVQAQQQQQSRRPSAARFESGKQPTSSPHPLHVTGDAPSFAAHAHSRDSEEESQRPGDGDGQSQAQTFPMPAGASYPTLSISLQGGGAAEPTVMQLQLGPSSDPAPPEPAEPAGPEGTHPTQSSGAAASQVYPGRVPRPAAAAVACQSAQGAPASKPGDEVTISQPSEASLGPSASQPPNDPICAPAWPSASLPPSVPSSLPPLDPACAPAFQPEVDAPSGRPGYSAADVAEGRSLYPARHVPAAQPGCLAAGLEPAPALLMPRRMPRTSHTESAGPLQLLPTSLWRSSYQSQSQTAAAHWPGQEPRAPHHPSVGLPGAAGVDGSSKEAGGPRGNSRTGEVEPGSSLSDAAKRQKAALNRLSGEEQCPLELLAAASHMADSGDESDQDAHAHPS</sequence>
<feature type="compositionally biased region" description="Low complexity" evidence="1">
    <location>
        <begin position="591"/>
        <end position="606"/>
    </location>
</feature>
<keyword evidence="3" id="KW-1185">Reference proteome</keyword>
<evidence type="ECO:0000313" key="2">
    <source>
        <dbReference type="EMBL" id="KAK9866594.1"/>
    </source>
</evidence>
<dbReference type="Proteomes" id="UP001485043">
    <property type="component" value="Unassembled WGS sequence"/>
</dbReference>
<evidence type="ECO:0000313" key="3">
    <source>
        <dbReference type="Proteomes" id="UP001485043"/>
    </source>
</evidence>
<feature type="region of interest" description="Disordered" evidence="1">
    <location>
        <begin position="688"/>
        <end position="716"/>
    </location>
</feature>
<evidence type="ECO:0008006" key="4">
    <source>
        <dbReference type="Google" id="ProtNLM"/>
    </source>
</evidence>
<feature type="region of interest" description="Disordered" evidence="1">
    <location>
        <begin position="833"/>
        <end position="1056"/>
    </location>
</feature>